<dbReference type="Proteomes" id="UP001501243">
    <property type="component" value="Unassembled WGS sequence"/>
</dbReference>
<dbReference type="PANTHER" id="PTHR38480">
    <property type="entry name" value="SLR0254 PROTEIN"/>
    <property type="match status" value="1"/>
</dbReference>
<organism evidence="7 8">
    <name type="scientific">Hymenobacter ginsengisoli</name>
    <dbReference type="NCBI Taxonomy" id="1051626"/>
    <lineage>
        <taxon>Bacteria</taxon>
        <taxon>Pseudomonadati</taxon>
        <taxon>Bacteroidota</taxon>
        <taxon>Cytophagia</taxon>
        <taxon>Cytophagales</taxon>
        <taxon>Hymenobacteraceae</taxon>
        <taxon>Hymenobacter</taxon>
    </lineage>
</organism>
<evidence type="ECO:0000256" key="3">
    <source>
        <dbReference type="ARBA" id="ARBA00022989"/>
    </source>
</evidence>
<protein>
    <submittedName>
        <fullName evidence="7">RDD family protein</fullName>
    </submittedName>
</protein>
<dbReference type="EMBL" id="BAABGQ010000012">
    <property type="protein sequence ID" value="GAA4508715.1"/>
    <property type="molecule type" value="Genomic_DNA"/>
</dbReference>
<reference evidence="8" key="1">
    <citation type="journal article" date="2019" name="Int. J. Syst. Evol. Microbiol.">
        <title>The Global Catalogue of Microorganisms (GCM) 10K type strain sequencing project: providing services to taxonomists for standard genome sequencing and annotation.</title>
        <authorList>
            <consortium name="The Broad Institute Genomics Platform"/>
            <consortium name="The Broad Institute Genome Sequencing Center for Infectious Disease"/>
            <person name="Wu L."/>
            <person name="Ma J."/>
        </authorList>
    </citation>
    <scope>NUCLEOTIDE SEQUENCE [LARGE SCALE GENOMIC DNA]</scope>
    <source>
        <strain evidence="8">JCM 17841</strain>
    </source>
</reference>
<comment type="subcellular location">
    <subcellularLocation>
        <location evidence="1">Membrane</location>
        <topology evidence="1">Multi-pass membrane protein</topology>
    </subcellularLocation>
</comment>
<name>A0ABP8QQE3_9BACT</name>
<gene>
    <name evidence="7" type="ORF">GCM10023172_41280</name>
</gene>
<evidence type="ECO:0000256" key="2">
    <source>
        <dbReference type="ARBA" id="ARBA00022692"/>
    </source>
</evidence>
<evidence type="ECO:0000256" key="1">
    <source>
        <dbReference type="ARBA" id="ARBA00004141"/>
    </source>
</evidence>
<dbReference type="RefSeq" id="WP_208132066.1">
    <property type="nucleotide sequence ID" value="NZ_BAABGQ010000012.1"/>
</dbReference>
<feature type="transmembrane region" description="Helical" evidence="5">
    <location>
        <begin position="111"/>
        <end position="132"/>
    </location>
</feature>
<sequence>MATIRIHTTQNVTLEYEVASIGSRIVATILDNLIFVAWAFAVGGLVTWLLGRHGQVAAWTMGVLIGLPFVFYHLACEVLLNGQSLGKKAQHLRVIRLDGTAPRLGDYFLRWLLRLVDFGFGSGLVAVVTIALNGKGQRLGDLAAGTTVINVRPRAVPLTQLADLTAAATPVGYQPVFMQAADLSDHDVALLRQLLGRSLQQDNFLLLHETALKIKQLLGIHSDLGDEAFLRTILRDHAHLVAQ</sequence>
<accession>A0ABP8QQE3</accession>
<keyword evidence="4 5" id="KW-0472">Membrane</keyword>
<evidence type="ECO:0000256" key="4">
    <source>
        <dbReference type="ARBA" id="ARBA00023136"/>
    </source>
</evidence>
<evidence type="ECO:0000313" key="8">
    <source>
        <dbReference type="Proteomes" id="UP001501243"/>
    </source>
</evidence>
<keyword evidence="8" id="KW-1185">Reference proteome</keyword>
<keyword evidence="3 5" id="KW-1133">Transmembrane helix</keyword>
<evidence type="ECO:0000313" key="7">
    <source>
        <dbReference type="EMBL" id="GAA4508715.1"/>
    </source>
</evidence>
<feature type="transmembrane region" description="Helical" evidence="5">
    <location>
        <begin position="56"/>
        <end position="75"/>
    </location>
</feature>
<evidence type="ECO:0000256" key="5">
    <source>
        <dbReference type="SAM" id="Phobius"/>
    </source>
</evidence>
<evidence type="ECO:0000259" key="6">
    <source>
        <dbReference type="Pfam" id="PF06271"/>
    </source>
</evidence>
<comment type="caution">
    <text evidence="7">The sequence shown here is derived from an EMBL/GenBank/DDBJ whole genome shotgun (WGS) entry which is preliminary data.</text>
</comment>
<feature type="transmembrane region" description="Helical" evidence="5">
    <location>
        <begin position="25"/>
        <end position="49"/>
    </location>
</feature>
<dbReference type="PANTHER" id="PTHR38480:SF1">
    <property type="entry name" value="SLR0254 PROTEIN"/>
    <property type="match status" value="1"/>
</dbReference>
<dbReference type="Pfam" id="PF06271">
    <property type="entry name" value="RDD"/>
    <property type="match status" value="1"/>
</dbReference>
<dbReference type="InterPro" id="IPR010432">
    <property type="entry name" value="RDD"/>
</dbReference>
<feature type="domain" description="RDD" evidence="6">
    <location>
        <begin position="18"/>
        <end position="145"/>
    </location>
</feature>
<proteinExistence type="predicted"/>
<keyword evidence="2 5" id="KW-0812">Transmembrane</keyword>